<evidence type="ECO:0000313" key="17">
    <source>
        <dbReference type="EMBL" id="ARU98847.1"/>
    </source>
</evidence>
<dbReference type="PANTHER" id="PTHR34220">
    <property type="entry name" value="SENSOR HISTIDINE KINASE YPDA"/>
    <property type="match status" value="1"/>
</dbReference>
<dbReference type="EMBL" id="CP015581">
    <property type="protein sequence ID" value="ARU98847.1"/>
    <property type="molecule type" value="Genomic_DNA"/>
</dbReference>
<keyword evidence="13 14" id="KW-0472">Membrane</keyword>
<evidence type="ECO:0000256" key="10">
    <source>
        <dbReference type="ARBA" id="ARBA00022840"/>
    </source>
</evidence>
<evidence type="ECO:0000256" key="9">
    <source>
        <dbReference type="ARBA" id="ARBA00022777"/>
    </source>
</evidence>
<keyword evidence="8" id="KW-0547">Nucleotide-binding</keyword>
<keyword evidence="9" id="KW-0418">Kinase</keyword>
<accession>A0A1Y0LAX4</accession>
<evidence type="ECO:0000313" key="19">
    <source>
        <dbReference type="Proteomes" id="UP000195814"/>
    </source>
</evidence>
<dbReference type="OrthoDB" id="2514702at2"/>
<dbReference type="InterPro" id="IPR036890">
    <property type="entry name" value="HATPase_C_sf"/>
</dbReference>
<dbReference type="EMBL" id="CP015579">
    <property type="protein sequence ID" value="ARU94809.1"/>
    <property type="molecule type" value="Genomic_DNA"/>
</dbReference>
<dbReference type="KEGG" id="tci:A7K98_14190"/>
<organism evidence="16 19">
    <name type="scientific">Tatumella citrea</name>
    <name type="common">Pantoea citrea</name>
    <dbReference type="NCBI Taxonomy" id="53336"/>
    <lineage>
        <taxon>Bacteria</taxon>
        <taxon>Pseudomonadati</taxon>
        <taxon>Pseudomonadota</taxon>
        <taxon>Gammaproteobacteria</taxon>
        <taxon>Enterobacterales</taxon>
        <taxon>Erwiniaceae</taxon>
        <taxon>Tatumella</taxon>
    </lineage>
</organism>
<evidence type="ECO:0000256" key="12">
    <source>
        <dbReference type="ARBA" id="ARBA00023012"/>
    </source>
</evidence>
<dbReference type="PANTHER" id="PTHR34220:SF7">
    <property type="entry name" value="SENSOR HISTIDINE KINASE YPDA"/>
    <property type="match status" value="1"/>
</dbReference>
<evidence type="ECO:0000256" key="3">
    <source>
        <dbReference type="ARBA" id="ARBA00012438"/>
    </source>
</evidence>
<keyword evidence="6" id="KW-0808">Transferase</keyword>
<evidence type="ECO:0000256" key="8">
    <source>
        <dbReference type="ARBA" id="ARBA00022741"/>
    </source>
</evidence>
<feature type="transmembrane region" description="Helical" evidence="14">
    <location>
        <begin position="76"/>
        <end position="100"/>
    </location>
</feature>
<evidence type="ECO:0000256" key="1">
    <source>
        <dbReference type="ARBA" id="ARBA00000085"/>
    </source>
</evidence>
<keyword evidence="4" id="KW-1003">Cell membrane</keyword>
<dbReference type="Pfam" id="PF06580">
    <property type="entry name" value="His_kinase"/>
    <property type="match status" value="1"/>
</dbReference>
<evidence type="ECO:0000256" key="7">
    <source>
        <dbReference type="ARBA" id="ARBA00022692"/>
    </source>
</evidence>
<keyword evidence="5" id="KW-0597">Phosphoprotein</keyword>
<keyword evidence="12" id="KW-0902">Two-component regulatory system</keyword>
<dbReference type="Gene3D" id="1.10.1760.20">
    <property type="match status" value="1"/>
</dbReference>
<reference evidence="18 19" key="1">
    <citation type="submission" date="2016-05" db="EMBL/GenBank/DDBJ databases">
        <title>Complete genome sequence of two 2,5-diketo-D-glunonic acid producing strain Tatumella citrea.</title>
        <authorList>
            <person name="Duan C."/>
            <person name="Yang J."/>
            <person name="Yang S."/>
        </authorList>
    </citation>
    <scope>NUCLEOTIDE SEQUENCE [LARGE SCALE GENOMIC DNA]</scope>
    <source>
        <strain evidence="17 18">ATCC 39140</strain>
        <strain evidence="16 19">DSM 13699</strain>
    </source>
</reference>
<dbReference type="InterPro" id="IPR011620">
    <property type="entry name" value="Sig_transdc_His_kinase_LytS_TM"/>
</dbReference>
<protein>
    <recommendedName>
        <fullName evidence="3">histidine kinase</fullName>
        <ecNumber evidence="3">2.7.13.3</ecNumber>
    </recommendedName>
</protein>
<dbReference type="GO" id="GO:0005524">
    <property type="term" value="F:ATP binding"/>
    <property type="evidence" value="ECO:0007669"/>
    <property type="project" value="UniProtKB-KW"/>
</dbReference>
<evidence type="ECO:0000256" key="13">
    <source>
        <dbReference type="ARBA" id="ARBA00023136"/>
    </source>
</evidence>
<dbReference type="AlphaFoldDB" id="A0A1Y0LAX4"/>
<evidence type="ECO:0000256" key="6">
    <source>
        <dbReference type="ARBA" id="ARBA00022679"/>
    </source>
</evidence>
<dbReference type="InterPro" id="IPR029016">
    <property type="entry name" value="GAF-like_dom_sf"/>
</dbReference>
<keyword evidence="11 14" id="KW-1133">Transmembrane helix</keyword>
<evidence type="ECO:0000256" key="2">
    <source>
        <dbReference type="ARBA" id="ARBA00004651"/>
    </source>
</evidence>
<evidence type="ECO:0000256" key="4">
    <source>
        <dbReference type="ARBA" id="ARBA00022475"/>
    </source>
</evidence>
<keyword evidence="7 14" id="KW-0812">Transmembrane</keyword>
<keyword evidence="18" id="KW-1185">Reference proteome</keyword>
<dbReference type="SUPFAM" id="SSF55874">
    <property type="entry name" value="ATPase domain of HSP90 chaperone/DNA topoisomerase II/histidine kinase"/>
    <property type="match status" value="1"/>
</dbReference>
<dbReference type="GO" id="GO:0005886">
    <property type="term" value="C:plasma membrane"/>
    <property type="evidence" value="ECO:0007669"/>
    <property type="project" value="UniProtKB-SubCell"/>
</dbReference>
<gene>
    <name evidence="16" type="ORF">A7K98_14190</name>
    <name evidence="17" type="ORF">A7K99_14175</name>
</gene>
<dbReference type="Gene3D" id="3.30.565.10">
    <property type="entry name" value="Histidine kinase-like ATPase, C-terminal domain"/>
    <property type="match status" value="1"/>
</dbReference>
<keyword evidence="10" id="KW-0067">ATP-binding</keyword>
<comment type="catalytic activity">
    <reaction evidence="1">
        <text>ATP + protein L-histidine = ADP + protein N-phospho-L-histidine.</text>
        <dbReference type="EC" id="2.7.13.3"/>
    </reaction>
</comment>
<proteinExistence type="predicted"/>
<evidence type="ECO:0000313" key="16">
    <source>
        <dbReference type="EMBL" id="ARU94809.1"/>
    </source>
</evidence>
<dbReference type="InterPro" id="IPR010559">
    <property type="entry name" value="Sig_transdc_His_kin_internal"/>
</dbReference>
<dbReference type="Proteomes" id="UP000195729">
    <property type="component" value="Chromosome"/>
</dbReference>
<sequence length="574" mass="63311">MFLHLDKLLAVFDRAALMLICLFFLTRAAPFRQLLQKDDYTAAEKLAVTAIFSLFALFSTWTGINVDGSLLNVRIIAVMSGGILFGPWVGIATGVIAGLHRFLTDIHGVSAVPCLITSVLAGIVSGLIYRHIEKSRRWSVGILCGMLCESLTMILIVLLARPTSLGIEIVSEIALPMILGSTSIGLIVLLVQSVEGEREAQAARQAKLALDIANKTLPLFRNINSQSLRQVCEIIRNDINADAVALTNRQEILAYVGYGEEQYQTGNIGLSATTTLAITSGKIIIRNNDEANRTRDIHSILVIPLREKGEVAGTLKIYYRRAHRITGSLKEMAVGLSQIISTQLEVSRAEQLREMANKAELRALQSKINPHFLFNALNAISSSIRMNPDTARQLVINLSRYLRYNLELSDDEVIDIKKELYQVMDYIAIEQARFGDKLSVIYDIDEEISCKIPSLLIQPLVENAIVHGIQRTQGKGVVTITIRQGESDDNVNISVRDTGEGISEEVIRRVVNNEMPGNKIGLLNVHHRVRLLYGEGLKIRRLSPGTEISFTVSKTSPSLAADSGKKQFGTENVT</sequence>
<dbReference type="InterPro" id="IPR003594">
    <property type="entry name" value="HATPase_dom"/>
</dbReference>
<feature type="domain" description="Histidine kinase/HSP90-like ATPase" evidence="15">
    <location>
        <begin position="452"/>
        <end position="556"/>
    </location>
</feature>
<evidence type="ECO:0000256" key="5">
    <source>
        <dbReference type="ARBA" id="ARBA00022553"/>
    </source>
</evidence>
<feature type="transmembrane region" description="Helical" evidence="14">
    <location>
        <begin position="140"/>
        <end position="161"/>
    </location>
</feature>
<evidence type="ECO:0000256" key="11">
    <source>
        <dbReference type="ARBA" id="ARBA00022989"/>
    </source>
</evidence>
<feature type="transmembrane region" description="Helical" evidence="14">
    <location>
        <begin position="46"/>
        <end position="64"/>
    </location>
</feature>
<dbReference type="EC" id="2.7.13.3" evidence="3"/>
<dbReference type="GO" id="GO:0071555">
    <property type="term" value="P:cell wall organization"/>
    <property type="evidence" value="ECO:0007669"/>
    <property type="project" value="InterPro"/>
</dbReference>
<dbReference type="InterPro" id="IPR003018">
    <property type="entry name" value="GAF"/>
</dbReference>
<dbReference type="InterPro" id="IPR050640">
    <property type="entry name" value="Bact_2-comp_sensor_kinase"/>
</dbReference>
<name>A0A1Y0LAX4_TATCI</name>
<feature type="transmembrane region" description="Helical" evidence="14">
    <location>
        <begin position="106"/>
        <end position="128"/>
    </location>
</feature>
<dbReference type="Gene3D" id="3.30.450.40">
    <property type="match status" value="1"/>
</dbReference>
<evidence type="ECO:0000313" key="18">
    <source>
        <dbReference type="Proteomes" id="UP000195729"/>
    </source>
</evidence>
<dbReference type="Pfam" id="PF07694">
    <property type="entry name" value="5TM-5TMR_LYT"/>
    <property type="match status" value="1"/>
</dbReference>
<dbReference type="SUPFAM" id="SSF55781">
    <property type="entry name" value="GAF domain-like"/>
    <property type="match status" value="1"/>
</dbReference>
<dbReference type="Pfam" id="PF01590">
    <property type="entry name" value="GAF"/>
    <property type="match status" value="1"/>
</dbReference>
<dbReference type="GO" id="GO:0000155">
    <property type="term" value="F:phosphorelay sensor kinase activity"/>
    <property type="evidence" value="ECO:0007669"/>
    <property type="project" value="InterPro"/>
</dbReference>
<dbReference type="RefSeq" id="WP_087489180.1">
    <property type="nucleotide sequence ID" value="NZ_CP015579.1"/>
</dbReference>
<comment type="subcellular location">
    <subcellularLocation>
        <location evidence="2">Cell membrane</location>
        <topology evidence="2">Multi-pass membrane protein</topology>
    </subcellularLocation>
</comment>
<dbReference type="SMART" id="SM00387">
    <property type="entry name" value="HATPase_c"/>
    <property type="match status" value="1"/>
</dbReference>
<dbReference type="Pfam" id="PF02518">
    <property type="entry name" value="HATPase_c"/>
    <property type="match status" value="1"/>
</dbReference>
<evidence type="ECO:0000256" key="14">
    <source>
        <dbReference type="SAM" id="Phobius"/>
    </source>
</evidence>
<dbReference type="Proteomes" id="UP000195814">
    <property type="component" value="Chromosome"/>
</dbReference>
<evidence type="ECO:0000259" key="15">
    <source>
        <dbReference type="SMART" id="SM00387"/>
    </source>
</evidence>